<sequence>MQPFCFSLLTDKDAFPGRIRKLRFLGVTRQLAWSSKQNKHQEQERIITQEMGICVLGQWNFKNATNKYNNLLTTYREGRRKLDGTGGGGLESYRKKYSWWDARAAFPAGNASVKPEHTFDDGVVTTRASATTYISSRGGDQEATPSRHPNGDILPEVADPNDDSDGSRSQPTPPSNRRRVSKAVNNDISQVILEEKRRNSAKILSSV</sequence>
<gene>
    <name evidence="1" type="ORF">PsorP6_003849</name>
</gene>
<dbReference type="Proteomes" id="UP001163321">
    <property type="component" value="Chromosome 8"/>
</dbReference>
<keyword evidence="2" id="KW-1185">Reference proteome</keyword>
<organism evidence="1 2">
    <name type="scientific">Peronosclerospora sorghi</name>
    <dbReference type="NCBI Taxonomy" id="230839"/>
    <lineage>
        <taxon>Eukaryota</taxon>
        <taxon>Sar</taxon>
        <taxon>Stramenopiles</taxon>
        <taxon>Oomycota</taxon>
        <taxon>Peronosporomycetes</taxon>
        <taxon>Peronosporales</taxon>
        <taxon>Peronosporaceae</taxon>
        <taxon>Peronosclerospora</taxon>
    </lineage>
</organism>
<comment type="caution">
    <text evidence="1">The sequence shown here is derived from an EMBL/GenBank/DDBJ whole genome shotgun (WGS) entry which is preliminary data.</text>
</comment>
<accession>A0ACC0VNJ2</accession>
<dbReference type="EMBL" id="CM047587">
    <property type="protein sequence ID" value="KAI9907767.1"/>
    <property type="molecule type" value="Genomic_DNA"/>
</dbReference>
<name>A0ACC0VNJ2_9STRA</name>
<proteinExistence type="predicted"/>
<evidence type="ECO:0000313" key="2">
    <source>
        <dbReference type="Proteomes" id="UP001163321"/>
    </source>
</evidence>
<reference evidence="1 2" key="1">
    <citation type="journal article" date="2022" name="bioRxiv">
        <title>The genome of the oomycete Peronosclerospora sorghi, a cosmopolitan pathogen of maize and sorghum, is inflated with dispersed pseudogenes.</title>
        <authorList>
            <person name="Fletcher K."/>
            <person name="Martin F."/>
            <person name="Isakeit T."/>
            <person name="Cavanaugh K."/>
            <person name="Magill C."/>
            <person name="Michelmore R."/>
        </authorList>
    </citation>
    <scope>NUCLEOTIDE SEQUENCE [LARGE SCALE GENOMIC DNA]</scope>
    <source>
        <strain evidence="1">P6</strain>
    </source>
</reference>
<protein>
    <submittedName>
        <fullName evidence="1">Uncharacterized protein</fullName>
    </submittedName>
</protein>
<evidence type="ECO:0000313" key="1">
    <source>
        <dbReference type="EMBL" id="KAI9907767.1"/>
    </source>
</evidence>